<dbReference type="PANTHER" id="PTHR10362">
    <property type="entry name" value="HISTIDINE AMMONIA-LYASE"/>
    <property type="match status" value="1"/>
</dbReference>
<dbReference type="NCBIfam" id="NF006871">
    <property type="entry name" value="PRK09367.1"/>
    <property type="match status" value="1"/>
</dbReference>
<name>A0ABS6ADW2_9RHOB</name>
<dbReference type="Gene3D" id="1.20.200.10">
    <property type="entry name" value="Fumarase/aspartase (Central domain)"/>
    <property type="match status" value="1"/>
</dbReference>
<sequence length="511" mass="54480">MTDRAHQIMSGDGPIAWQDIVKVARHGADLQLTEVAWARIRRARRAVLEIADSGRPSYGINTGLGALCDIVLDRDELHRLSRHTLRSHACGVGEDLRAEQVRAIIAAAVINYSHGHSGIDESIVSGLLALLEHDILPNVPAGGSVGYLTHMAHIGLALIGEGEVDMKCQRMPARQALASVGLQPVTLGPKDGLSLVNGTPAMTGLACLALADAERVAGWADVTAALSFEALGGQIDAFDPVVISLKKHPGMQESAGRLRSLLAGSQQIAGSRGRRLQDALSLRSIPHVHGACRDQLAHAARQIEAELNSATDNPLVVEMGGRFRVMSQSNCHGESVAMACDLLCIAAAELGSISERRSFRLVTPQTSELPAFLTGDGGVKSGMMIAQYTAASLVADNRRLAVPAVTDNFMTSGLQEDHVSLGESAALKLDQALRNTLQVLAIEYLVAAQALEFVDARPLGRGTARAVALLREQVAAYEEDHPLFLDFRAAAAMMRDSDAKVFWDEEVSAFS</sequence>
<accession>A0ABS6ADW2</accession>
<dbReference type="InterPro" id="IPR024083">
    <property type="entry name" value="Fumarase/histidase_N"/>
</dbReference>
<dbReference type="EMBL" id="JAHKNG010000002">
    <property type="protein sequence ID" value="MBU3028790.1"/>
    <property type="molecule type" value="Genomic_DNA"/>
</dbReference>
<evidence type="ECO:0000313" key="1">
    <source>
        <dbReference type="EMBL" id="MBU3028790.1"/>
    </source>
</evidence>
<dbReference type="SUPFAM" id="SSF48557">
    <property type="entry name" value="L-aspartase-like"/>
    <property type="match status" value="1"/>
</dbReference>
<dbReference type="CDD" id="cd00332">
    <property type="entry name" value="PAL-HAL"/>
    <property type="match status" value="1"/>
</dbReference>
<dbReference type="Pfam" id="PF00221">
    <property type="entry name" value="Lyase_aromatic"/>
    <property type="match status" value="1"/>
</dbReference>
<proteinExistence type="predicted"/>
<keyword evidence="2" id="KW-1185">Reference proteome</keyword>
<protein>
    <submittedName>
        <fullName evidence="1">Histidine ammonia-lyase</fullName>
    </submittedName>
</protein>
<dbReference type="Gene3D" id="1.10.275.10">
    <property type="entry name" value="Fumarase/aspartase (N-terminal domain)"/>
    <property type="match status" value="1"/>
</dbReference>
<dbReference type="InterPro" id="IPR008948">
    <property type="entry name" value="L-Aspartase-like"/>
</dbReference>
<reference evidence="1" key="1">
    <citation type="submission" date="2021-06" db="EMBL/GenBank/DDBJ databases">
        <title>Paracoccus bacterium XHP0099 sp. nov., isolated from the surface waters of the Yellow Sea.</title>
        <authorList>
            <person name="Xue H."/>
            <person name="Zhang D."/>
        </authorList>
    </citation>
    <scope>NUCLEOTIDE SEQUENCE</scope>
    <source>
        <strain evidence="1">XHP0099</strain>
    </source>
</reference>
<dbReference type="InterPro" id="IPR001106">
    <property type="entry name" value="Aromatic_Lyase"/>
</dbReference>
<gene>
    <name evidence="1" type="ORF">KNW02_01505</name>
</gene>
<comment type="caution">
    <text evidence="1">The sequence shown here is derived from an EMBL/GenBank/DDBJ whole genome shotgun (WGS) entry which is preliminary data.</text>
</comment>
<dbReference type="Proteomes" id="UP001166191">
    <property type="component" value="Unassembled WGS sequence"/>
</dbReference>
<evidence type="ECO:0000313" key="2">
    <source>
        <dbReference type="Proteomes" id="UP001166191"/>
    </source>
</evidence>
<organism evidence="1 2">
    <name type="scientific">Paracoccus marinaquae</name>
    <dbReference type="NCBI Taxonomy" id="2841926"/>
    <lineage>
        <taxon>Bacteria</taxon>
        <taxon>Pseudomonadati</taxon>
        <taxon>Pseudomonadota</taxon>
        <taxon>Alphaproteobacteria</taxon>
        <taxon>Rhodobacterales</taxon>
        <taxon>Paracoccaceae</taxon>
        <taxon>Paracoccus</taxon>
    </lineage>
</organism>